<dbReference type="PANTHER" id="PTHR42850:SF4">
    <property type="entry name" value="ZINC-DEPENDENT ENDOPOLYPHOSPHATASE"/>
    <property type="match status" value="1"/>
</dbReference>
<comment type="caution">
    <text evidence="2">The sequence shown here is derived from an EMBL/GenBank/DDBJ whole genome shotgun (WGS) entry which is preliminary data.</text>
</comment>
<dbReference type="EMBL" id="JAHESD010000030">
    <property type="protein sequence ID" value="MBT1704370.1"/>
    <property type="molecule type" value="Genomic_DNA"/>
</dbReference>
<dbReference type="PANTHER" id="PTHR42850">
    <property type="entry name" value="METALLOPHOSPHOESTERASE"/>
    <property type="match status" value="1"/>
</dbReference>
<name>A0ABS5VSF9_9BACT</name>
<protein>
    <submittedName>
        <fullName evidence="2">Metallophosphoesterase</fullName>
    </submittedName>
</protein>
<dbReference type="RefSeq" id="WP_254154326.1">
    <property type="nucleotide sequence ID" value="NZ_JAHESD010000030.1"/>
</dbReference>
<feature type="domain" description="Calcineurin-like phosphoesterase" evidence="1">
    <location>
        <begin position="4"/>
        <end position="135"/>
    </location>
</feature>
<dbReference type="InterPro" id="IPR029052">
    <property type="entry name" value="Metallo-depent_PP-like"/>
</dbReference>
<dbReference type="Gene3D" id="3.60.21.10">
    <property type="match status" value="1"/>
</dbReference>
<evidence type="ECO:0000259" key="1">
    <source>
        <dbReference type="Pfam" id="PF00149"/>
    </source>
</evidence>
<evidence type="ECO:0000313" key="3">
    <source>
        <dbReference type="Proteomes" id="UP000772618"/>
    </source>
</evidence>
<evidence type="ECO:0000313" key="2">
    <source>
        <dbReference type="EMBL" id="MBT1704370.1"/>
    </source>
</evidence>
<gene>
    <name evidence="2" type="ORF">KK060_13830</name>
</gene>
<dbReference type="Pfam" id="PF00149">
    <property type="entry name" value="Metallophos"/>
    <property type="match status" value="1"/>
</dbReference>
<dbReference type="InterPro" id="IPR004843">
    <property type="entry name" value="Calcineurin-like_PHP"/>
</dbReference>
<organism evidence="2 3">
    <name type="scientific">Chryseosolibacter indicus</name>
    <dbReference type="NCBI Taxonomy" id="2782351"/>
    <lineage>
        <taxon>Bacteria</taxon>
        <taxon>Pseudomonadati</taxon>
        <taxon>Bacteroidota</taxon>
        <taxon>Cytophagia</taxon>
        <taxon>Cytophagales</taxon>
        <taxon>Chryseotaleaceae</taxon>
        <taxon>Chryseosolibacter</taxon>
    </lineage>
</organism>
<keyword evidence="3" id="KW-1185">Reference proteome</keyword>
<reference evidence="2 3" key="1">
    <citation type="submission" date="2021-05" db="EMBL/GenBank/DDBJ databases">
        <title>A Polyphasic approach of four new species of the genus Ohtaekwangia: Ohtaekwangia histidinii sp. nov., Ohtaekwangia cretensis sp. nov., Ohtaekwangia indiensis sp. nov., Ohtaekwangia reichenbachii sp. nov. from diverse environment.</title>
        <authorList>
            <person name="Octaviana S."/>
        </authorList>
    </citation>
    <scope>NUCLEOTIDE SEQUENCE [LARGE SCALE GENOMIC DNA]</scope>
    <source>
        <strain evidence="2 3">PWU20</strain>
    </source>
</reference>
<sequence length="228" mass="26105">MATFVLGDIHGAYRALRQCLERASFSYEDDTLIFLGDVADGWPETKQCIDELLKIKNLVYVFGNHDFWTLEWMQTAEGEDIWVEQGGRATIESYKDGIPESHIKLLNNSHLYYEKDNKLFVHAGFNPNIPIDVQPQQTLLWDRNLARTAIDLYEKGIHGKFSSYEEVYIGHTPITYNHPIKSSEVWMMDTGAGWAGVLSMMNIDTKEVFISDPVPGLYPGIEGRKRRV</sequence>
<dbReference type="InterPro" id="IPR050126">
    <property type="entry name" value="Ap4A_hydrolase"/>
</dbReference>
<proteinExistence type="predicted"/>
<accession>A0ABS5VSF9</accession>
<dbReference type="Proteomes" id="UP000772618">
    <property type="component" value="Unassembled WGS sequence"/>
</dbReference>
<dbReference type="SUPFAM" id="SSF56300">
    <property type="entry name" value="Metallo-dependent phosphatases"/>
    <property type="match status" value="1"/>
</dbReference>